<sequence>MNVCGSNYCICCQGDGMGGSQAPCTIDHPHLDEMPPAIQGEVAPGKRTFELVQRLPLEWGGSLGNMGTVPSRKSRHMQEEQLGESAAGFCPHEDTAHASVSENLLLKKEADSRSG</sequence>
<accession>A0ABQ9W7E0</accession>
<evidence type="ECO:0000313" key="3">
    <source>
        <dbReference type="Proteomes" id="UP001266305"/>
    </source>
</evidence>
<name>A0ABQ9W7E0_SAGOE</name>
<feature type="non-terminal residue" evidence="2">
    <location>
        <position position="115"/>
    </location>
</feature>
<dbReference type="Proteomes" id="UP001266305">
    <property type="component" value="Unassembled WGS sequence"/>
</dbReference>
<reference evidence="2 3" key="1">
    <citation type="submission" date="2023-05" db="EMBL/GenBank/DDBJ databases">
        <title>B98-5 Cell Line De Novo Hybrid Assembly: An Optical Mapping Approach.</title>
        <authorList>
            <person name="Kananen K."/>
            <person name="Auerbach J.A."/>
            <person name="Kautto E."/>
            <person name="Blachly J.S."/>
        </authorList>
    </citation>
    <scope>NUCLEOTIDE SEQUENCE [LARGE SCALE GENOMIC DNA]</scope>
    <source>
        <strain evidence="2">B95-8</strain>
        <tissue evidence="2">Cell line</tissue>
    </source>
</reference>
<proteinExistence type="predicted"/>
<comment type="caution">
    <text evidence="2">The sequence shown here is derived from an EMBL/GenBank/DDBJ whole genome shotgun (WGS) entry which is preliminary data.</text>
</comment>
<protein>
    <submittedName>
        <fullName evidence="2">Uncharacterized protein</fullName>
    </submittedName>
</protein>
<evidence type="ECO:0000313" key="2">
    <source>
        <dbReference type="EMBL" id="KAK2117524.1"/>
    </source>
</evidence>
<organism evidence="2 3">
    <name type="scientific">Saguinus oedipus</name>
    <name type="common">Cotton-top tamarin</name>
    <name type="synonym">Oedipomidas oedipus</name>
    <dbReference type="NCBI Taxonomy" id="9490"/>
    <lineage>
        <taxon>Eukaryota</taxon>
        <taxon>Metazoa</taxon>
        <taxon>Chordata</taxon>
        <taxon>Craniata</taxon>
        <taxon>Vertebrata</taxon>
        <taxon>Euteleostomi</taxon>
        <taxon>Mammalia</taxon>
        <taxon>Eutheria</taxon>
        <taxon>Euarchontoglires</taxon>
        <taxon>Primates</taxon>
        <taxon>Haplorrhini</taxon>
        <taxon>Platyrrhini</taxon>
        <taxon>Cebidae</taxon>
        <taxon>Callitrichinae</taxon>
        <taxon>Saguinus</taxon>
    </lineage>
</organism>
<evidence type="ECO:0000256" key="1">
    <source>
        <dbReference type="SAM" id="MobiDB-lite"/>
    </source>
</evidence>
<feature type="region of interest" description="Disordered" evidence="1">
    <location>
        <begin position="62"/>
        <end position="83"/>
    </location>
</feature>
<gene>
    <name evidence="2" type="ORF">P7K49_004410</name>
</gene>
<dbReference type="EMBL" id="JASSZA010000002">
    <property type="protein sequence ID" value="KAK2117524.1"/>
    <property type="molecule type" value="Genomic_DNA"/>
</dbReference>
<keyword evidence="3" id="KW-1185">Reference proteome</keyword>